<evidence type="ECO:0000313" key="1">
    <source>
        <dbReference type="EMBL" id="QAY59901.1"/>
    </source>
</evidence>
<dbReference type="KEGG" id="mprt:ET475_07780"/>
<dbReference type="RefSeq" id="WP_129388199.1">
    <property type="nucleotide sequence ID" value="NZ_CP035494.1"/>
</dbReference>
<dbReference type="Proteomes" id="UP000293995">
    <property type="component" value="Chromosome"/>
</dbReference>
<gene>
    <name evidence="1" type="ORF">ET475_07780</name>
</gene>
<dbReference type="EMBL" id="CP035494">
    <property type="protein sequence ID" value="QAY59901.1"/>
    <property type="molecule type" value="Genomic_DNA"/>
</dbReference>
<reference evidence="1 2" key="1">
    <citation type="submission" date="2019-01" db="EMBL/GenBank/DDBJ databases">
        <title>Genome sequencing of strain DFW100M-13.</title>
        <authorList>
            <person name="Heo J."/>
            <person name="Kim S.-J."/>
            <person name="Kim J.-S."/>
            <person name="Hong S.-B."/>
            <person name="Kwon S.-W."/>
        </authorList>
    </citation>
    <scope>NUCLEOTIDE SEQUENCE [LARGE SCALE GENOMIC DNA]</scope>
    <source>
        <strain evidence="1 2">DFW100M-13</strain>
    </source>
</reference>
<keyword evidence="2" id="KW-1185">Reference proteome</keyword>
<organism evidence="1 2">
    <name type="scientific">Microbacterium protaetiae</name>
    <dbReference type="NCBI Taxonomy" id="2509458"/>
    <lineage>
        <taxon>Bacteria</taxon>
        <taxon>Bacillati</taxon>
        <taxon>Actinomycetota</taxon>
        <taxon>Actinomycetes</taxon>
        <taxon>Micrococcales</taxon>
        <taxon>Microbacteriaceae</taxon>
        <taxon>Microbacterium</taxon>
    </lineage>
</organism>
<sequence length="73" mass="7670">MDDEDTSGVETAEGELLRLGLGAVRVCPHGDAALLAVPLEQLPLLADEPLRGAVVRAVRRAGFAHVGLDLEAR</sequence>
<accession>A0A4V0YD92</accession>
<name>A0A4V0YD92_9MICO</name>
<proteinExistence type="predicted"/>
<dbReference type="AlphaFoldDB" id="A0A4V0YD92"/>
<evidence type="ECO:0000313" key="2">
    <source>
        <dbReference type="Proteomes" id="UP000293995"/>
    </source>
</evidence>
<protein>
    <submittedName>
        <fullName evidence="1">Uncharacterized protein</fullName>
    </submittedName>
</protein>